<dbReference type="EC" id="2.1.1.100" evidence="3 10"/>
<keyword evidence="12" id="KW-1185">Reference proteome</keyword>
<keyword evidence="9 10" id="KW-0472">Membrane</keyword>
<feature type="transmembrane region" description="Helical" evidence="10">
    <location>
        <begin position="47"/>
        <end position="68"/>
    </location>
</feature>
<gene>
    <name evidence="11" type="ORF">PCOR1329_LOCUS67227</name>
</gene>
<dbReference type="Proteomes" id="UP001189429">
    <property type="component" value="Unassembled WGS sequence"/>
</dbReference>
<evidence type="ECO:0000256" key="7">
    <source>
        <dbReference type="ARBA" id="ARBA00022692"/>
    </source>
</evidence>
<organism evidence="11 12">
    <name type="scientific">Prorocentrum cordatum</name>
    <dbReference type="NCBI Taxonomy" id="2364126"/>
    <lineage>
        <taxon>Eukaryota</taxon>
        <taxon>Sar</taxon>
        <taxon>Alveolata</taxon>
        <taxon>Dinophyceae</taxon>
        <taxon>Prorocentrales</taxon>
        <taxon>Prorocentraceae</taxon>
        <taxon>Prorocentrum</taxon>
    </lineage>
</organism>
<evidence type="ECO:0000256" key="2">
    <source>
        <dbReference type="ARBA" id="ARBA00009140"/>
    </source>
</evidence>
<dbReference type="Gene3D" id="1.20.120.1630">
    <property type="match status" value="1"/>
</dbReference>
<keyword evidence="8 10" id="KW-1133">Transmembrane helix</keyword>
<dbReference type="PANTHER" id="PTHR12714:SF9">
    <property type="entry name" value="PROTEIN-S-ISOPRENYLCYSTEINE O-METHYLTRANSFERASE"/>
    <property type="match status" value="1"/>
</dbReference>
<comment type="subcellular location">
    <subcellularLocation>
        <location evidence="10">Endoplasmic reticulum membrane</location>
        <topology evidence="10">Multi-pass membrane protein</topology>
    </subcellularLocation>
    <subcellularLocation>
        <location evidence="1">Membrane</location>
        <topology evidence="1">Multi-pass membrane protein</topology>
    </subcellularLocation>
</comment>
<comment type="similarity">
    <text evidence="2 10">Belongs to the class VI-like SAM-binding methyltransferase superfamily. Isoprenylcysteine carboxyl methyltransferase family.</text>
</comment>
<evidence type="ECO:0000256" key="4">
    <source>
        <dbReference type="ARBA" id="ARBA00022603"/>
    </source>
</evidence>
<evidence type="ECO:0000256" key="5">
    <source>
        <dbReference type="ARBA" id="ARBA00022679"/>
    </source>
</evidence>
<sequence>ADDPRLLGLFCAVVCAFLGYGLADAASWVLWRPWPAGRAAGVRAVQLPLFLVSVALFHAVEFLFTVVFHPGDIEFRAFLLTPVPAGGYSLAMVAALVEFWAERWLPGPRMPPEAAAALLWGGFLLAVGGWALRVAALFTAGSNFTHLVASRKEASHRLVTWGVYGWCRHPGYVGWFAWSVSTQLVLLNPVCLAAYAAVSWKFFEGRIPGEEACLLRFFGEDYVEYARRVPCGIPRISRLRF</sequence>
<comment type="caution">
    <text evidence="10">Lacks conserved residue(s) required for the propagation of feature annotation.</text>
</comment>
<feature type="non-terminal residue" evidence="11">
    <location>
        <position position="1"/>
    </location>
</feature>
<dbReference type="Pfam" id="PF04140">
    <property type="entry name" value="ICMT"/>
    <property type="match status" value="1"/>
</dbReference>
<keyword evidence="4 10" id="KW-0489">Methyltransferase</keyword>
<evidence type="ECO:0000256" key="6">
    <source>
        <dbReference type="ARBA" id="ARBA00022691"/>
    </source>
</evidence>
<dbReference type="EMBL" id="CAUYUJ010018704">
    <property type="protein sequence ID" value="CAK0885688.1"/>
    <property type="molecule type" value="Genomic_DNA"/>
</dbReference>
<dbReference type="InterPro" id="IPR007269">
    <property type="entry name" value="ICMT_MeTrfase"/>
</dbReference>
<keyword evidence="10" id="KW-0256">Endoplasmic reticulum</keyword>
<accession>A0ABN9WKY2</accession>
<keyword evidence="5" id="KW-0808">Transferase</keyword>
<comment type="catalytic activity">
    <reaction evidence="10">
        <text>[protein]-C-terminal S-[(2E,6E)-farnesyl]-L-cysteine + S-adenosyl-L-methionine = [protein]-C-terminal S-[(2E,6E)-farnesyl]-L-cysteine methyl ester + S-adenosyl-L-homocysteine</text>
        <dbReference type="Rhea" id="RHEA:21672"/>
        <dbReference type="Rhea" id="RHEA-COMP:12125"/>
        <dbReference type="Rhea" id="RHEA-COMP:12126"/>
        <dbReference type="ChEBI" id="CHEBI:57856"/>
        <dbReference type="ChEBI" id="CHEBI:59789"/>
        <dbReference type="ChEBI" id="CHEBI:90510"/>
        <dbReference type="ChEBI" id="CHEBI:90511"/>
        <dbReference type="EC" id="2.1.1.100"/>
    </reaction>
</comment>
<dbReference type="PANTHER" id="PTHR12714">
    <property type="entry name" value="PROTEIN-S ISOPRENYLCYSTEINE O-METHYLTRANSFERASE"/>
    <property type="match status" value="1"/>
</dbReference>
<keyword evidence="7 10" id="KW-0812">Transmembrane</keyword>
<evidence type="ECO:0000256" key="3">
    <source>
        <dbReference type="ARBA" id="ARBA00012151"/>
    </source>
</evidence>
<feature type="transmembrane region" description="Helical" evidence="10">
    <location>
        <begin position="117"/>
        <end position="138"/>
    </location>
</feature>
<name>A0ABN9WKY2_9DINO</name>
<keyword evidence="6 10" id="KW-0949">S-adenosyl-L-methionine</keyword>
<evidence type="ECO:0000256" key="8">
    <source>
        <dbReference type="ARBA" id="ARBA00022989"/>
    </source>
</evidence>
<reference evidence="11" key="1">
    <citation type="submission" date="2023-10" db="EMBL/GenBank/DDBJ databases">
        <authorList>
            <person name="Chen Y."/>
            <person name="Shah S."/>
            <person name="Dougan E. K."/>
            <person name="Thang M."/>
            <person name="Chan C."/>
        </authorList>
    </citation>
    <scope>NUCLEOTIDE SEQUENCE [LARGE SCALE GENOMIC DNA]</scope>
</reference>
<feature type="transmembrane region" description="Helical" evidence="10">
    <location>
        <begin position="75"/>
        <end position="97"/>
    </location>
</feature>
<comment type="caution">
    <text evidence="11">The sequence shown here is derived from an EMBL/GenBank/DDBJ whole genome shotgun (WGS) entry which is preliminary data.</text>
</comment>
<proteinExistence type="inferred from homology"/>
<dbReference type="InterPro" id="IPR025770">
    <property type="entry name" value="PPMT_MeTrfase"/>
</dbReference>
<protein>
    <recommendedName>
        <fullName evidence="3 10">Protein-S-isoprenylcysteine O-methyltransferase</fullName>
        <ecNumber evidence="3 10">2.1.1.100</ecNumber>
    </recommendedName>
</protein>
<dbReference type="PROSITE" id="PS51564">
    <property type="entry name" value="SAM_ICMT"/>
    <property type="match status" value="1"/>
</dbReference>
<evidence type="ECO:0000313" key="12">
    <source>
        <dbReference type="Proteomes" id="UP001189429"/>
    </source>
</evidence>
<evidence type="ECO:0000256" key="1">
    <source>
        <dbReference type="ARBA" id="ARBA00004141"/>
    </source>
</evidence>
<evidence type="ECO:0000256" key="10">
    <source>
        <dbReference type="RuleBase" id="RU362022"/>
    </source>
</evidence>
<evidence type="ECO:0000313" key="11">
    <source>
        <dbReference type="EMBL" id="CAK0885688.1"/>
    </source>
</evidence>
<evidence type="ECO:0000256" key="9">
    <source>
        <dbReference type="ARBA" id="ARBA00023136"/>
    </source>
</evidence>